<evidence type="ECO:0000313" key="12">
    <source>
        <dbReference type="EMBL" id="BAQ44458.1"/>
    </source>
</evidence>
<dbReference type="InterPro" id="IPR037925">
    <property type="entry name" value="FlgE/F/G-like"/>
</dbReference>
<dbReference type="PANTHER" id="PTHR30435">
    <property type="entry name" value="FLAGELLAR PROTEIN"/>
    <property type="match status" value="1"/>
</dbReference>
<keyword evidence="12" id="KW-0282">Flagellum</keyword>
<evidence type="ECO:0000256" key="3">
    <source>
        <dbReference type="ARBA" id="ARBA00017948"/>
    </source>
</evidence>
<feature type="domain" description="Flagellar basal body rod protein N-terminal" evidence="9">
    <location>
        <begin position="5"/>
        <end position="34"/>
    </location>
</feature>
<dbReference type="PROSITE" id="PS00588">
    <property type="entry name" value="FLAGELLA_BB_ROD"/>
    <property type="match status" value="1"/>
</dbReference>
<dbReference type="PANTHER" id="PTHR30435:SF19">
    <property type="entry name" value="FLAGELLAR BASAL-BODY ROD PROTEIN FLGG"/>
    <property type="match status" value="1"/>
</dbReference>
<evidence type="ECO:0000259" key="9">
    <source>
        <dbReference type="Pfam" id="PF00460"/>
    </source>
</evidence>
<evidence type="ECO:0000256" key="1">
    <source>
        <dbReference type="ARBA" id="ARBA00004117"/>
    </source>
</evidence>
<evidence type="ECO:0000259" key="10">
    <source>
        <dbReference type="Pfam" id="PF06429"/>
    </source>
</evidence>
<comment type="similarity">
    <text evidence="2 8">Belongs to the flagella basal body rod proteins family.</text>
</comment>
<dbReference type="EMBL" id="AP014704">
    <property type="protein sequence ID" value="BAQ44458.1"/>
    <property type="molecule type" value="Genomic_DNA"/>
</dbReference>
<dbReference type="InterPro" id="IPR012834">
    <property type="entry name" value="FlgG_G_neg"/>
</dbReference>
<dbReference type="RefSeq" id="WP_048451387.1">
    <property type="nucleotide sequence ID" value="NZ_AP014704.1"/>
</dbReference>
<accession>A0A0C6F7X9</accession>
<dbReference type="InterPro" id="IPR053967">
    <property type="entry name" value="LlgE_F_G-like_D1"/>
</dbReference>
<dbReference type="InterPro" id="IPR019776">
    <property type="entry name" value="Flagellar_basal_body_rod_CS"/>
</dbReference>
<dbReference type="PATRIC" id="fig|270351.10.peg.1024"/>
<dbReference type="InterPro" id="IPR001444">
    <property type="entry name" value="Flag_bb_rod_N"/>
</dbReference>
<dbReference type="KEGG" id="maqu:Maq22A_c05365"/>
<evidence type="ECO:0000256" key="5">
    <source>
        <dbReference type="ARBA" id="ARBA00025933"/>
    </source>
</evidence>
<evidence type="ECO:0000256" key="7">
    <source>
        <dbReference type="NCBIfam" id="TIGR02488"/>
    </source>
</evidence>
<dbReference type="Proteomes" id="UP000061432">
    <property type="component" value="Chromosome"/>
</dbReference>
<keyword evidence="4 8" id="KW-0975">Bacterial flagellum</keyword>
<sequence length="262" mass="27691">MRALAVAATGMSAQQLNLEVIANNIANLNTTGFKGARAEFTDLLYQAERQQGVPNQAGQEAIPEGAMLGLGVRAAAIRNLHRQGQLTNTANQLDLAINGRGYFQIQSPSGEVNYTRAGAFNKNATGQLVTLEGYTVDPAILIPNNATEITINQSGQVFAKIEGQVAQQNIGQLTIANFANESGLEPLGNGLYRETPASGAAVIGNPGDVSYGKIQQGYLEGSNVDPVKEITSLITAQRSFEMNSKVIQAVDEMAGTISKGIR</sequence>
<evidence type="ECO:0000256" key="8">
    <source>
        <dbReference type="RuleBase" id="RU362116"/>
    </source>
</evidence>
<dbReference type="NCBIfam" id="TIGR03506">
    <property type="entry name" value="FlgEFG_subfam"/>
    <property type="match status" value="2"/>
</dbReference>
<feature type="domain" description="Flagellar basal-body/hook protein C-terminal" evidence="10">
    <location>
        <begin position="215"/>
        <end position="258"/>
    </location>
</feature>
<dbReference type="InterPro" id="IPR010930">
    <property type="entry name" value="Flg_bb/hook_C_dom"/>
</dbReference>
<comment type="subcellular location">
    <subcellularLocation>
        <location evidence="1 8">Bacterial flagellum basal body</location>
    </subcellularLocation>
</comment>
<name>A0A0C6F7X9_9HYPH</name>
<dbReference type="OrthoDB" id="9804559at2"/>
<gene>
    <name evidence="12" type="primary">flgG</name>
    <name evidence="12" type="ORF">Maq22A_c05365</name>
</gene>
<evidence type="ECO:0000256" key="4">
    <source>
        <dbReference type="ARBA" id="ARBA00023143"/>
    </source>
</evidence>
<evidence type="ECO:0000259" key="11">
    <source>
        <dbReference type="Pfam" id="PF22692"/>
    </source>
</evidence>
<dbReference type="InterPro" id="IPR020013">
    <property type="entry name" value="Flagellar_FlgE/F/G"/>
</dbReference>
<dbReference type="STRING" id="270351.Maq22A_c05365"/>
<dbReference type="SUPFAM" id="SSF117143">
    <property type="entry name" value="Flagellar hook protein flgE"/>
    <property type="match status" value="1"/>
</dbReference>
<evidence type="ECO:0000313" key="13">
    <source>
        <dbReference type="Proteomes" id="UP000061432"/>
    </source>
</evidence>
<feature type="domain" description="Flagellar hook protein FlgE/F/G-like D1" evidence="11">
    <location>
        <begin position="96"/>
        <end position="159"/>
    </location>
</feature>
<evidence type="ECO:0000256" key="2">
    <source>
        <dbReference type="ARBA" id="ARBA00009677"/>
    </source>
</evidence>
<dbReference type="Pfam" id="PF22692">
    <property type="entry name" value="LlgE_F_G_D1"/>
    <property type="match status" value="1"/>
</dbReference>
<comment type="subunit">
    <text evidence="5 8">The basal body constitutes a major portion of the flagellar organelle and consists of four rings (L,P,S, and M) mounted on a central rod. The rod consists of about 26 subunits of FlgG in the distal portion, and FlgB, FlgC and FlgF are thought to build up the proximal portion of the rod with about 6 subunits each.</text>
</comment>
<keyword evidence="12" id="KW-0966">Cell projection</keyword>
<reference evidence="12 13" key="1">
    <citation type="journal article" date="2015" name="Genome Announc.">
        <title>Complete Genome Sequence of Methylobacterium aquaticum Strain 22A, Isolated from Racomitrium japonicum Moss.</title>
        <authorList>
            <person name="Tani A."/>
            <person name="Ogura Y."/>
            <person name="Hayashi T."/>
            <person name="Kimbara K."/>
        </authorList>
    </citation>
    <scope>NUCLEOTIDE SEQUENCE [LARGE SCALE GENOMIC DNA]</scope>
    <source>
        <strain evidence="12 13">MA-22A</strain>
    </source>
</reference>
<organism evidence="12 13">
    <name type="scientific">Methylobacterium aquaticum</name>
    <dbReference type="NCBI Taxonomy" id="270351"/>
    <lineage>
        <taxon>Bacteria</taxon>
        <taxon>Pseudomonadati</taxon>
        <taxon>Pseudomonadota</taxon>
        <taxon>Alphaproteobacteria</taxon>
        <taxon>Hyphomicrobiales</taxon>
        <taxon>Methylobacteriaceae</taxon>
        <taxon>Methylobacterium</taxon>
    </lineage>
</organism>
<proteinExistence type="inferred from homology"/>
<dbReference type="NCBIfam" id="TIGR02488">
    <property type="entry name" value="flgG_G_neg"/>
    <property type="match status" value="1"/>
</dbReference>
<dbReference type="AlphaFoldDB" id="A0A0C6F7X9"/>
<evidence type="ECO:0000256" key="6">
    <source>
        <dbReference type="ARBA" id="ARBA00032912"/>
    </source>
</evidence>
<dbReference type="GO" id="GO:0009426">
    <property type="term" value="C:bacterial-type flagellum basal body, distal rod"/>
    <property type="evidence" value="ECO:0007669"/>
    <property type="project" value="UniProtKB-UniRule"/>
</dbReference>
<dbReference type="GO" id="GO:0071978">
    <property type="term" value="P:bacterial-type flagellum-dependent swarming motility"/>
    <property type="evidence" value="ECO:0007669"/>
    <property type="project" value="TreeGrafter"/>
</dbReference>
<keyword evidence="12" id="KW-0969">Cilium</keyword>
<protein>
    <recommendedName>
        <fullName evidence="3 7">Flagellar basal-body rod protein FlgG</fullName>
    </recommendedName>
    <alternativeName>
        <fullName evidence="6 8">Distal rod protein</fullName>
    </alternativeName>
</protein>
<dbReference type="Pfam" id="PF00460">
    <property type="entry name" value="Flg_bb_rod"/>
    <property type="match status" value="1"/>
</dbReference>
<reference evidence="13" key="2">
    <citation type="submission" date="2015-01" db="EMBL/GenBank/DDBJ databases">
        <title>Complete genome sequence of Methylobacterium aquaticum strain 22A.</title>
        <authorList>
            <person name="Tani A."/>
            <person name="Ogura Y."/>
            <person name="Hayashi T."/>
        </authorList>
    </citation>
    <scope>NUCLEOTIDE SEQUENCE [LARGE SCALE GENOMIC DNA]</scope>
    <source>
        <strain evidence="13">MA-22A</strain>
    </source>
</reference>
<dbReference type="Pfam" id="PF06429">
    <property type="entry name" value="Flg_bbr_C"/>
    <property type="match status" value="1"/>
</dbReference>